<feature type="compositionally biased region" description="Basic and acidic residues" evidence="1">
    <location>
        <begin position="105"/>
        <end position="119"/>
    </location>
</feature>
<dbReference type="PANTHER" id="PTHR46501">
    <property type="entry name" value="MYOMEGALIN"/>
    <property type="match status" value="1"/>
</dbReference>
<dbReference type="PANTHER" id="PTHR46501:SF2">
    <property type="entry name" value="MYOMEGALIN"/>
    <property type="match status" value="1"/>
</dbReference>
<evidence type="ECO:0000313" key="2">
    <source>
        <dbReference type="Ensembl" id="ENSCSEP00000023672.1"/>
    </source>
</evidence>
<name>A0A3P8WB23_CYNSE</name>
<dbReference type="AlphaFoldDB" id="A0A3P8WB23"/>
<accession>A0A3P8WB23</accession>
<dbReference type="GeneTree" id="ENSGT00940000177606"/>
<dbReference type="GO" id="GO:0005794">
    <property type="term" value="C:Golgi apparatus"/>
    <property type="evidence" value="ECO:0007669"/>
    <property type="project" value="TreeGrafter"/>
</dbReference>
<protein>
    <submittedName>
        <fullName evidence="2">Uncharacterized protein</fullName>
    </submittedName>
</protein>
<organism evidence="2 3">
    <name type="scientific">Cynoglossus semilaevis</name>
    <name type="common">Tongue sole</name>
    <dbReference type="NCBI Taxonomy" id="244447"/>
    <lineage>
        <taxon>Eukaryota</taxon>
        <taxon>Metazoa</taxon>
        <taxon>Chordata</taxon>
        <taxon>Craniata</taxon>
        <taxon>Vertebrata</taxon>
        <taxon>Euteleostomi</taxon>
        <taxon>Actinopterygii</taxon>
        <taxon>Neopterygii</taxon>
        <taxon>Teleostei</taxon>
        <taxon>Neoteleostei</taxon>
        <taxon>Acanthomorphata</taxon>
        <taxon>Carangaria</taxon>
        <taxon>Pleuronectiformes</taxon>
        <taxon>Pleuronectoidei</taxon>
        <taxon>Cynoglossidae</taxon>
        <taxon>Cynoglossinae</taxon>
        <taxon>Cynoglossus</taxon>
    </lineage>
</organism>
<feature type="region of interest" description="Disordered" evidence="1">
    <location>
        <begin position="1"/>
        <end position="28"/>
    </location>
</feature>
<dbReference type="InterPro" id="IPR052593">
    <property type="entry name" value="MT-associated_AKAP9-binding"/>
</dbReference>
<dbReference type="GO" id="GO:0060090">
    <property type="term" value="F:molecular adaptor activity"/>
    <property type="evidence" value="ECO:0007669"/>
    <property type="project" value="TreeGrafter"/>
</dbReference>
<feature type="compositionally biased region" description="Basic and acidic residues" evidence="1">
    <location>
        <begin position="8"/>
        <end position="28"/>
    </location>
</feature>
<reference evidence="2" key="2">
    <citation type="submission" date="2025-08" db="UniProtKB">
        <authorList>
            <consortium name="Ensembl"/>
        </authorList>
    </citation>
    <scope>IDENTIFICATION</scope>
</reference>
<dbReference type="Ensembl" id="ENSCSET00000023981.1">
    <property type="protein sequence ID" value="ENSCSEP00000023672.1"/>
    <property type="gene ID" value="ENSCSEG00000015096.1"/>
</dbReference>
<dbReference type="GO" id="GO:0090063">
    <property type="term" value="P:positive regulation of microtubule nucleation"/>
    <property type="evidence" value="ECO:0007669"/>
    <property type="project" value="TreeGrafter"/>
</dbReference>
<dbReference type="GO" id="GO:0005813">
    <property type="term" value="C:centrosome"/>
    <property type="evidence" value="ECO:0007669"/>
    <property type="project" value="TreeGrafter"/>
</dbReference>
<evidence type="ECO:0000313" key="3">
    <source>
        <dbReference type="Proteomes" id="UP000265120"/>
    </source>
</evidence>
<dbReference type="OMA" id="QERTNRW"/>
<evidence type="ECO:0000256" key="1">
    <source>
        <dbReference type="SAM" id="MobiDB-lite"/>
    </source>
</evidence>
<proteinExistence type="predicted"/>
<reference evidence="2 3" key="1">
    <citation type="journal article" date="2014" name="Nat. Genet.">
        <title>Whole-genome sequence of a flatfish provides insights into ZW sex chromosome evolution and adaptation to a benthic lifestyle.</title>
        <authorList>
            <person name="Chen S."/>
            <person name="Zhang G."/>
            <person name="Shao C."/>
            <person name="Huang Q."/>
            <person name="Liu G."/>
            <person name="Zhang P."/>
            <person name="Song W."/>
            <person name="An N."/>
            <person name="Chalopin D."/>
            <person name="Volff J.N."/>
            <person name="Hong Y."/>
            <person name="Li Q."/>
            <person name="Sha Z."/>
            <person name="Zhou H."/>
            <person name="Xie M."/>
            <person name="Yu Q."/>
            <person name="Liu Y."/>
            <person name="Xiang H."/>
            <person name="Wang N."/>
            <person name="Wu K."/>
            <person name="Yang C."/>
            <person name="Zhou Q."/>
            <person name="Liao X."/>
            <person name="Yang L."/>
            <person name="Hu Q."/>
            <person name="Zhang J."/>
            <person name="Meng L."/>
            <person name="Jin L."/>
            <person name="Tian Y."/>
            <person name="Lian J."/>
            <person name="Yang J."/>
            <person name="Miao G."/>
            <person name="Liu S."/>
            <person name="Liang Z."/>
            <person name="Yan F."/>
            <person name="Li Y."/>
            <person name="Sun B."/>
            <person name="Zhang H."/>
            <person name="Zhang J."/>
            <person name="Zhu Y."/>
            <person name="Du M."/>
            <person name="Zhao Y."/>
            <person name="Schartl M."/>
            <person name="Tang Q."/>
            <person name="Wang J."/>
        </authorList>
    </citation>
    <scope>NUCLEOTIDE SEQUENCE</scope>
</reference>
<dbReference type="GO" id="GO:1903358">
    <property type="term" value="P:regulation of Golgi organization"/>
    <property type="evidence" value="ECO:0007669"/>
    <property type="project" value="TreeGrafter"/>
</dbReference>
<sequence length="127" mass="14824">MLLQEAESAARRSDAGAPWQDKDEGLREQTARLRSDLALSQQENRELQERLMVSEATVQAQAEQLKDYRDLLSESQAKAELEAEQWKDELRRLQSHSQEQGEQIHTLRKERQTSQERTNRSVCLQDF</sequence>
<dbReference type="Proteomes" id="UP000265120">
    <property type="component" value="Chromosome 20"/>
</dbReference>
<reference evidence="2" key="3">
    <citation type="submission" date="2025-09" db="UniProtKB">
        <authorList>
            <consortium name="Ensembl"/>
        </authorList>
    </citation>
    <scope>IDENTIFICATION</scope>
</reference>
<dbReference type="GO" id="GO:0007098">
    <property type="term" value="P:centrosome cycle"/>
    <property type="evidence" value="ECO:0007669"/>
    <property type="project" value="TreeGrafter"/>
</dbReference>
<feature type="region of interest" description="Disordered" evidence="1">
    <location>
        <begin position="92"/>
        <end position="127"/>
    </location>
</feature>
<dbReference type="InParanoid" id="A0A3P8WB23"/>
<keyword evidence="3" id="KW-1185">Reference proteome</keyword>